<comment type="caution">
    <text evidence="2">The sequence shown here is derived from an EMBL/GenBank/DDBJ whole genome shotgun (WGS) entry which is preliminary data.</text>
</comment>
<feature type="compositionally biased region" description="Acidic residues" evidence="1">
    <location>
        <begin position="1"/>
        <end position="16"/>
    </location>
</feature>
<proteinExistence type="predicted"/>
<accession>A0A4U0GY66</accession>
<dbReference type="AlphaFoldDB" id="A0A4U0GY66"/>
<evidence type="ECO:0000256" key="1">
    <source>
        <dbReference type="SAM" id="MobiDB-lite"/>
    </source>
</evidence>
<feature type="compositionally biased region" description="Acidic residues" evidence="1">
    <location>
        <begin position="98"/>
        <end position="111"/>
    </location>
</feature>
<organism evidence="2 3">
    <name type="scientific">Sphingobacterium alkalisoli</name>
    <dbReference type="NCBI Taxonomy" id="1874115"/>
    <lineage>
        <taxon>Bacteria</taxon>
        <taxon>Pseudomonadati</taxon>
        <taxon>Bacteroidota</taxon>
        <taxon>Sphingobacteriia</taxon>
        <taxon>Sphingobacteriales</taxon>
        <taxon>Sphingobacteriaceae</taxon>
        <taxon>Sphingobacterium</taxon>
    </lineage>
</organism>
<feature type="region of interest" description="Disordered" evidence="1">
    <location>
        <begin position="76"/>
        <end position="117"/>
    </location>
</feature>
<dbReference type="Proteomes" id="UP000309872">
    <property type="component" value="Unassembled WGS sequence"/>
</dbReference>
<evidence type="ECO:0000313" key="2">
    <source>
        <dbReference type="EMBL" id="TJY64028.1"/>
    </source>
</evidence>
<protein>
    <submittedName>
        <fullName evidence="2">Uncharacterized protein</fullName>
    </submittedName>
</protein>
<reference evidence="2 3" key="1">
    <citation type="submission" date="2019-04" db="EMBL/GenBank/DDBJ databases">
        <title>Sphingobacterium olei sp. nov., isolated from oil-contaminated soil.</title>
        <authorList>
            <person name="Liu B."/>
        </authorList>
    </citation>
    <scope>NUCLEOTIDE SEQUENCE [LARGE SCALE GENOMIC DNA]</scope>
    <source>
        <strain evidence="2 3">Y3L14</strain>
    </source>
</reference>
<feature type="region of interest" description="Disordered" evidence="1">
    <location>
        <begin position="1"/>
        <end position="62"/>
    </location>
</feature>
<keyword evidence="3" id="KW-1185">Reference proteome</keyword>
<gene>
    <name evidence="2" type="ORF">FAZ19_16415</name>
</gene>
<sequence>MPNDDENLLEVDDLSFDEEKGSYELDVDDDDPDWDHPADYATISEGAEEDSSGYDNSNPLVGNEYAELDELKEQNLNRSNMHITSEESLKVSTRDEELSQTEEDFRDDLDEEGYRKE</sequence>
<evidence type="ECO:0000313" key="3">
    <source>
        <dbReference type="Proteomes" id="UP000309872"/>
    </source>
</evidence>
<dbReference type="EMBL" id="SUKA01000005">
    <property type="protein sequence ID" value="TJY64028.1"/>
    <property type="molecule type" value="Genomic_DNA"/>
</dbReference>
<name>A0A4U0GY66_9SPHI</name>
<feature type="compositionally biased region" description="Basic and acidic residues" evidence="1">
    <location>
        <begin position="84"/>
        <end position="97"/>
    </location>
</feature>
<dbReference type="OrthoDB" id="714337at2"/>